<name>A0ABR9XU60_9CHLB</name>
<dbReference type="Pfam" id="PF14219">
    <property type="entry name" value="DUF4328"/>
    <property type="match status" value="1"/>
</dbReference>
<gene>
    <name evidence="3" type="ORF">INT08_09515</name>
</gene>
<evidence type="ECO:0000313" key="3">
    <source>
        <dbReference type="EMBL" id="MBF0637402.1"/>
    </source>
</evidence>
<feature type="domain" description="DUF4328" evidence="2">
    <location>
        <begin position="48"/>
        <end position="202"/>
    </location>
</feature>
<comment type="caution">
    <text evidence="3">The sequence shown here is derived from an EMBL/GenBank/DDBJ whole genome shotgun (WGS) entry which is preliminary data.</text>
</comment>
<organism evidence="3 4">
    <name type="scientific">Prosthecochloris ethylica</name>
    <dbReference type="NCBI Taxonomy" id="2743976"/>
    <lineage>
        <taxon>Bacteria</taxon>
        <taxon>Pseudomonadati</taxon>
        <taxon>Chlorobiota</taxon>
        <taxon>Chlorobiia</taxon>
        <taxon>Chlorobiales</taxon>
        <taxon>Chlorobiaceae</taxon>
        <taxon>Prosthecochloris</taxon>
    </lineage>
</organism>
<dbReference type="RefSeq" id="WP_114616486.1">
    <property type="nucleotide sequence ID" value="NZ_JABVZQ010000011.1"/>
</dbReference>
<evidence type="ECO:0000313" key="4">
    <source>
        <dbReference type="Proteomes" id="UP000619838"/>
    </source>
</evidence>
<dbReference type="Proteomes" id="UP000619838">
    <property type="component" value="Unassembled WGS sequence"/>
</dbReference>
<keyword evidence="1" id="KW-0472">Membrane</keyword>
<keyword evidence="1" id="KW-0812">Transmembrane</keyword>
<dbReference type="EMBL" id="JADGII010000019">
    <property type="protein sequence ID" value="MBF0637402.1"/>
    <property type="molecule type" value="Genomic_DNA"/>
</dbReference>
<feature type="transmembrane region" description="Helical" evidence="1">
    <location>
        <begin position="61"/>
        <end position="82"/>
    </location>
</feature>
<keyword evidence="1" id="KW-1133">Transmembrane helix</keyword>
<keyword evidence="4" id="KW-1185">Reference proteome</keyword>
<feature type="transmembrane region" description="Helical" evidence="1">
    <location>
        <begin position="20"/>
        <end position="41"/>
    </location>
</feature>
<accession>A0ABR9XU60</accession>
<protein>
    <submittedName>
        <fullName evidence="3">DUF4328 domain-containing protein</fullName>
    </submittedName>
</protein>
<evidence type="ECO:0000259" key="2">
    <source>
        <dbReference type="Pfam" id="PF14219"/>
    </source>
</evidence>
<feature type="transmembrane region" description="Helical" evidence="1">
    <location>
        <begin position="132"/>
        <end position="152"/>
    </location>
</feature>
<dbReference type="InterPro" id="IPR025565">
    <property type="entry name" value="DUF4328"/>
</dbReference>
<evidence type="ECO:0000256" key="1">
    <source>
        <dbReference type="SAM" id="Phobius"/>
    </source>
</evidence>
<proteinExistence type="predicted"/>
<sequence>MSANYTFREILGLTKSLRVLLYLGAGFAAIAMLSGFMQAELLNRGTFSEAEGQANDTREQIIGLLQVALYLFTVVIFGRWIVRANKNVRALGADGLRITPGWAVGYFFVPIVNLWRPYQAMKDLWRASQNPVAWTSIAASSILATWWTLWILSNLFGNMSFRATMNAKGLEGLQAATWIGIVSQAVDIPLCLVAATLVAQIAKTQHSHAQSST</sequence>
<reference evidence="3 4" key="1">
    <citation type="journal article" date="2020" name="Microorganisms">
        <title>Simultaneous Genome Sequencing of Prosthecochloris ethylica and Desulfuromonas acetoxidans within a Syntrophic Mixture Reveals Unique Pili and Protein Interactions.</title>
        <authorList>
            <person name="Kyndt J.A."/>
            <person name="Van Beeumen J.J."/>
            <person name="Meyer T.E."/>
        </authorList>
    </citation>
    <scope>NUCLEOTIDE SEQUENCE [LARGE SCALE GENOMIC DNA]</scope>
    <source>
        <strain evidence="3 4">N3</strain>
    </source>
</reference>
<feature type="transmembrane region" description="Helical" evidence="1">
    <location>
        <begin position="94"/>
        <end position="112"/>
    </location>
</feature>